<protein>
    <submittedName>
        <fullName evidence="1">5-methyltetrahydrofolate--homocysteine methyltransferase</fullName>
    </submittedName>
</protein>
<reference evidence="1 2" key="1">
    <citation type="submission" date="2023-04" db="EMBL/GenBank/DDBJ databases">
        <title>Clostridium tannerae sp. nov., isolated from the fecal material of an alpaca.</title>
        <authorList>
            <person name="Miller S."/>
            <person name="Hendry M."/>
            <person name="King J."/>
            <person name="Sankaranarayanan K."/>
            <person name="Lawson P.A."/>
        </authorList>
    </citation>
    <scope>NUCLEOTIDE SEQUENCE [LARGE SCALE GENOMIC DNA]</scope>
    <source>
        <strain evidence="1 2">A1-XYC3</strain>
    </source>
</reference>
<keyword evidence="1" id="KW-0808">Transferase</keyword>
<dbReference type="Gene3D" id="3.40.109.40">
    <property type="match status" value="1"/>
</dbReference>
<name>A0ABU4JUC0_9CLOT</name>
<dbReference type="Proteomes" id="UP001281656">
    <property type="component" value="Unassembled WGS sequence"/>
</dbReference>
<dbReference type="GO" id="GO:0008168">
    <property type="term" value="F:methyltransferase activity"/>
    <property type="evidence" value="ECO:0007669"/>
    <property type="project" value="UniProtKB-KW"/>
</dbReference>
<accession>A0ABU4JUC0</accession>
<keyword evidence="1" id="KW-0489">Methyltransferase</keyword>
<gene>
    <name evidence="1" type="ORF">P8V03_11170</name>
</gene>
<dbReference type="EMBL" id="JARUJP010000012">
    <property type="protein sequence ID" value="MDW8801706.1"/>
    <property type="molecule type" value="Genomic_DNA"/>
</dbReference>
<keyword evidence="2" id="KW-1185">Reference proteome</keyword>
<evidence type="ECO:0000313" key="1">
    <source>
        <dbReference type="EMBL" id="MDW8801706.1"/>
    </source>
</evidence>
<dbReference type="SUPFAM" id="SSF56507">
    <property type="entry name" value="Methionine synthase activation domain-like"/>
    <property type="match status" value="1"/>
</dbReference>
<organism evidence="1 2">
    <name type="scientific">Clostridium tanneri</name>
    <dbReference type="NCBI Taxonomy" id="3037988"/>
    <lineage>
        <taxon>Bacteria</taxon>
        <taxon>Bacillati</taxon>
        <taxon>Bacillota</taxon>
        <taxon>Clostridia</taxon>
        <taxon>Eubacteriales</taxon>
        <taxon>Clostridiaceae</taxon>
        <taxon>Clostridium</taxon>
    </lineage>
</organism>
<dbReference type="GO" id="GO:0032259">
    <property type="term" value="P:methylation"/>
    <property type="evidence" value="ECO:0007669"/>
    <property type="project" value="UniProtKB-KW"/>
</dbReference>
<evidence type="ECO:0000313" key="2">
    <source>
        <dbReference type="Proteomes" id="UP001281656"/>
    </source>
</evidence>
<dbReference type="RefSeq" id="WP_318798170.1">
    <property type="nucleotide sequence ID" value="NZ_JARUJP010000012.1"/>
</dbReference>
<comment type="caution">
    <text evidence="1">The sequence shown here is derived from an EMBL/GenBank/DDBJ whole genome shotgun (WGS) entry which is preliminary data.</text>
</comment>
<dbReference type="InterPro" id="IPR037010">
    <property type="entry name" value="VitB12-dep_Met_synth_activ_sf"/>
</dbReference>
<proteinExistence type="predicted"/>
<sequence length="226" mass="25474">MNIVSDFKFELNKNKIITSVQSYCETPPFKTLSEMYDNLLPLVREYSKPMGIFKLDKKTEDLNLDLLENCKFILYCAVTLGKSSSEKIDDLFNQGKFFEAILFDSMTSSYLFDVSSQLFREICEKAHDIGLGLTRKIAPGDGEIGLEYQKEIVNKLQCKNVLNLSISNGCLLSPSKSMSYVYGADESLILNQQKDHSCDTCFNTTCSMRNTSESNEDSCIKKIGCA</sequence>